<gene>
    <name evidence="3" type="ORF">LADA_0C04324G</name>
</gene>
<dbReference type="Proteomes" id="UP000190274">
    <property type="component" value="Chromosome C"/>
</dbReference>
<proteinExistence type="predicted"/>
<feature type="transmembrane region" description="Helical" evidence="2">
    <location>
        <begin position="21"/>
        <end position="38"/>
    </location>
</feature>
<feature type="transmembrane region" description="Helical" evidence="2">
    <location>
        <begin position="132"/>
        <end position="152"/>
    </location>
</feature>
<keyword evidence="2" id="KW-0812">Transmembrane</keyword>
<keyword evidence="2" id="KW-0472">Membrane</keyword>
<reference evidence="4" key="1">
    <citation type="submission" date="2016-03" db="EMBL/GenBank/DDBJ databases">
        <authorList>
            <person name="Devillers H."/>
        </authorList>
    </citation>
    <scope>NUCLEOTIDE SEQUENCE [LARGE SCALE GENOMIC DNA]</scope>
</reference>
<keyword evidence="2" id="KW-1133">Transmembrane helix</keyword>
<sequence>MTEHQPTTVVKQRSNDFRHHLINQLCLLGITVIIIHYLKFGSSTAALFFRLLVQSVLSKVQVFAEQFRRISMRAHSRRIPGSRMQDVGEAAAPNEGNPPMPGTFTTTADIQEQLSEEVIENTANEAEYNMRWLLFHCCFTFNCISILMALIWPLDYHEKMGIYQFHADGIGLIPSPFDNGNGRVGGELQRTLFVQLIGERVPGSNFWGNATIVFLEFVILILQSSLYVLTAHNFAQPLSNTDDVSGSNGNEDQFGGSVLVTTINPVAVLNTLLHERYDQFDSQPAASEMV</sequence>
<evidence type="ECO:0000313" key="4">
    <source>
        <dbReference type="Proteomes" id="UP000190274"/>
    </source>
</evidence>
<protein>
    <submittedName>
        <fullName evidence="3">LADA_0C04324g1_1</fullName>
    </submittedName>
</protein>
<evidence type="ECO:0000256" key="1">
    <source>
        <dbReference type="SAM" id="MobiDB-lite"/>
    </source>
</evidence>
<name>A0A1G4IZ02_9SACH</name>
<dbReference type="OrthoDB" id="4068068at2759"/>
<organism evidence="3 4">
    <name type="scientific">Lachancea dasiensis</name>
    <dbReference type="NCBI Taxonomy" id="1072105"/>
    <lineage>
        <taxon>Eukaryota</taxon>
        <taxon>Fungi</taxon>
        <taxon>Dikarya</taxon>
        <taxon>Ascomycota</taxon>
        <taxon>Saccharomycotina</taxon>
        <taxon>Saccharomycetes</taxon>
        <taxon>Saccharomycetales</taxon>
        <taxon>Saccharomycetaceae</taxon>
        <taxon>Lachancea</taxon>
    </lineage>
</organism>
<dbReference type="EMBL" id="LT598459">
    <property type="protein sequence ID" value="SCU82295.1"/>
    <property type="molecule type" value="Genomic_DNA"/>
</dbReference>
<feature type="transmembrane region" description="Helical" evidence="2">
    <location>
        <begin position="44"/>
        <end position="64"/>
    </location>
</feature>
<dbReference type="AlphaFoldDB" id="A0A1G4IZ02"/>
<evidence type="ECO:0000313" key="3">
    <source>
        <dbReference type="EMBL" id="SCU82295.1"/>
    </source>
</evidence>
<feature type="transmembrane region" description="Helical" evidence="2">
    <location>
        <begin position="206"/>
        <end position="229"/>
    </location>
</feature>
<evidence type="ECO:0000256" key="2">
    <source>
        <dbReference type="SAM" id="Phobius"/>
    </source>
</evidence>
<feature type="region of interest" description="Disordered" evidence="1">
    <location>
        <begin position="78"/>
        <end position="104"/>
    </location>
</feature>
<accession>A0A1G4IZ02</accession>
<keyword evidence="4" id="KW-1185">Reference proteome</keyword>